<name>Q8C8Y3_MOUSE</name>
<sequence>EWAEAGVAGVRRRGPWPPPCVLFPVEACSCGLSRRRSRFSEPSRRPERWDGRGDRGSLTGNSGDSRGQSREVACPGDKLRPPGRVSPAALPERRCDETWSARGGPARAGSPSHPELAVQRTLPSRALLACAVTWIPLNRLCVSAVCSELPFPLLCLQCQTLTS</sequence>
<dbReference type="PaxDb" id="10090-ENSMUSP00000060305"/>
<reference evidence="2" key="2">
    <citation type="journal article" date="2000" name="Genome Res.">
        <title>Normalization and subtraction of cap-trapper-selected cDNAs to prepare full-length cDNA libraries for rapid discovery of new genes.</title>
        <authorList>
            <person name="Carninci P."/>
            <person name="Shibata Y."/>
            <person name="Hayatsu N."/>
            <person name="Sugahara Y."/>
            <person name="Shibata K."/>
            <person name="Itoh M."/>
            <person name="Konno H."/>
            <person name="Okazaki Y."/>
            <person name="Muramatsu M."/>
            <person name="Hayashizaki Y."/>
        </authorList>
    </citation>
    <scope>NUCLEOTIDE SEQUENCE</scope>
    <source>
        <strain evidence="2">C57BL/6J</strain>
        <tissue evidence="2">Retina</tissue>
    </source>
</reference>
<reference evidence="2" key="7">
    <citation type="journal article" date="2005" name="Science">
        <title>The Transcriptional Landscape of the Mammalian Genome.</title>
        <authorList>
            <consortium name="The FANTOM Consortium"/>
            <consortium name="Riken Genome Exploration Research Group and Genome Science Group (Genome Network Project Core Group)"/>
        </authorList>
    </citation>
    <scope>NUCLEOTIDE SEQUENCE</scope>
    <source>
        <strain evidence="2">C57BL/6J</strain>
        <tissue evidence="2">Retina</tissue>
    </source>
</reference>
<reference evidence="2" key="8">
    <citation type="journal article" date="2005" name="Science">
        <title>Antisense Transcription in the Mammalian Transcriptome.</title>
        <authorList>
            <consortium name="RIKEN Genome Exploration Research Group and Genome Science Group (Genome Network Project Core Group) and the FANTOM Consortium"/>
        </authorList>
    </citation>
    <scope>NUCLEOTIDE SEQUENCE</scope>
    <source>
        <strain evidence="2">C57BL/6J</strain>
        <tissue evidence="2">Retina</tissue>
    </source>
</reference>
<protein>
    <submittedName>
        <fullName evidence="2">Uncharacterized protein</fullName>
    </submittedName>
</protein>
<dbReference type="VEuPathDB" id="HostDB:ENSMUSG00000045506"/>
<reference evidence="2" key="4">
    <citation type="journal article" date="2001" name="Nature">
        <title>Functional annotation of a full-length mouse cDNA collection.</title>
        <authorList>
            <consortium name="The RIKEN Genome Exploration Research Group Phase II Team and the FANTOM Consortium"/>
        </authorList>
    </citation>
    <scope>NUCLEOTIDE SEQUENCE</scope>
    <source>
        <strain evidence="2">C57BL/6J</strain>
        <tissue evidence="2">Retina</tissue>
    </source>
</reference>
<dbReference type="HOGENOM" id="CLU_1630885_0_0_1"/>
<evidence type="ECO:0000313" key="2">
    <source>
        <dbReference type="EMBL" id="BAC31832.1"/>
    </source>
</evidence>
<feature type="non-terminal residue" evidence="2">
    <location>
        <position position="1"/>
    </location>
</feature>
<dbReference type="EMBL" id="AK044233">
    <property type="protein sequence ID" value="BAC31832.1"/>
    <property type="molecule type" value="mRNA"/>
</dbReference>
<evidence type="ECO:0000313" key="3">
    <source>
        <dbReference type="MGI" id="MGI:2443151"/>
    </source>
</evidence>
<reference evidence="2" key="3">
    <citation type="journal article" date="2000" name="Genome Res.">
        <title>RIKEN integrated sequence analysis (RISA) system--384-format sequencing pipeline with 384 multicapillary sequencer.</title>
        <authorList>
            <person name="Shibata K."/>
            <person name="Itoh M."/>
            <person name="Aizawa K."/>
            <person name="Nagaoka S."/>
            <person name="Sasaki N."/>
            <person name="Carninci P."/>
            <person name="Konno H."/>
            <person name="Akiyama J."/>
            <person name="Nishi K."/>
            <person name="Kitsunai T."/>
            <person name="Tashiro H."/>
            <person name="Itoh M."/>
            <person name="Sumi N."/>
            <person name="Ishii Y."/>
            <person name="Nakamura S."/>
            <person name="Hazama M."/>
            <person name="Nishine T."/>
            <person name="Harada A."/>
            <person name="Yamamoto R."/>
            <person name="Matsumoto H."/>
            <person name="Sakaguchi S."/>
            <person name="Ikegami T."/>
            <person name="Kashiwagi K."/>
            <person name="Fujiwake S."/>
            <person name="Inoue K."/>
            <person name="Togawa Y."/>
            <person name="Izawa M."/>
            <person name="Ohara E."/>
            <person name="Watahiki M."/>
            <person name="Yoneda Y."/>
            <person name="Ishikawa T."/>
            <person name="Ozawa K."/>
            <person name="Tanaka T."/>
            <person name="Matsuura S."/>
            <person name="Kawai J."/>
            <person name="Okazaki Y."/>
            <person name="Muramatsu M."/>
            <person name="Inoue Y."/>
            <person name="Kira A."/>
            <person name="Hayashizaki Y."/>
        </authorList>
    </citation>
    <scope>NUCLEOTIDE SEQUENCE</scope>
    <source>
        <strain evidence="2">C57BL/6J</strain>
        <tissue evidence="2">Retina</tissue>
    </source>
</reference>
<dbReference type="Bgee" id="ENSMUSG00000045506">
    <property type="expression patterns" value="Expressed in spermatocyte and 49 other cell types or tissues"/>
</dbReference>
<reference evidence="2" key="5">
    <citation type="submission" date="2001-07" db="EMBL/GenBank/DDBJ databases">
        <authorList>
            <person name="Adachi J."/>
            <person name="Aizawa K."/>
            <person name="Akimura T."/>
            <person name="Arakawa T."/>
            <person name="Bono H."/>
            <person name="Carninci P."/>
            <person name="Fukuda S."/>
            <person name="Furuno M."/>
            <person name="Hanagaki T."/>
            <person name="Hara A."/>
            <person name="Hashizume W."/>
            <person name="Hayashida K."/>
            <person name="Hayatsu N."/>
            <person name="Hiramoto K."/>
            <person name="Hiraoka T."/>
            <person name="Hirozane T."/>
            <person name="Hori F."/>
            <person name="Imotani K."/>
            <person name="Ishii Y."/>
            <person name="Itoh M."/>
            <person name="Kagawa I."/>
            <person name="Kasukawa T."/>
            <person name="Katoh H."/>
            <person name="Kawai J."/>
            <person name="Kojima Y."/>
            <person name="Kondo S."/>
            <person name="Konno H."/>
            <person name="Kouda M."/>
            <person name="Koya S."/>
            <person name="Kurihara C."/>
            <person name="Matsuyama T."/>
            <person name="Miyazaki A."/>
            <person name="Murata M."/>
            <person name="Nakamura M."/>
            <person name="Nishi K."/>
            <person name="Nomura K."/>
            <person name="Numazaki R."/>
            <person name="Ohno M."/>
            <person name="Ohsato N."/>
            <person name="Okazaki Y."/>
            <person name="Saito R."/>
            <person name="Saitoh H."/>
            <person name="Sakai C."/>
            <person name="Sakai K."/>
            <person name="Sakazume N."/>
            <person name="Sano H."/>
            <person name="Sasaki D."/>
            <person name="Shibata K."/>
            <person name="Shinagawa A."/>
            <person name="Shiraki T."/>
            <person name="Sogabe Y."/>
            <person name="Tagami M."/>
            <person name="Tagawa A."/>
            <person name="Takahashi F."/>
            <person name="Takaku-Akahira S."/>
            <person name="Takeda Y."/>
            <person name="Tanaka T."/>
            <person name="Tomaru A."/>
            <person name="Toya T."/>
            <person name="Yasunishi A."/>
            <person name="Muramatsu M."/>
            <person name="Hayashizaki Y."/>
        </authorList>
    </citation>
    <scope>NUCLEOTIDE SEQUENCE</scope>
    <source>
        <strain evidence="2">C57BL/6J</strain>
        <tissue evidence="2">Retina</tissue>
    </source>
</reference>
<organism evidence="2">
    <name type="scientific">Mus musculus</name>
    <name type="common">Mouse</name>
    <dbReference type="NCBI Taxonomy" id="10090"/>
    <lineage>
        <taxon>Eukaryota</taxon>
        <taxon>Metazoa</taxon>
        <taxon>Chordata</taxon>
        <taxon>Craniata</taxon>
        <taxon>Vertebrata</taxon>
        <taxon>Euteleostomi</taxon>
        <taxon>Mammalia</taxon>
        <taxon>Eutheria</taxon>
        <taxon>Euarchontoglires</taxon>
        <taxon>Glires</taxon>
        <taxon>Rodentia</taxon>
        <taxon>Myomorpha</taxon>
        <taxon>Muroidea</taxon>
        <taxon>Muridae</taxon>
        <taxon>Murinae</taxon>
        <taxon>Mus</taxon>
        <taxon>Mus</taxon>
    </lineage>
</organism>
<dbReference type="AlphaFoldDB" id="Q8C8Y3"/>
<feature type="region of interest" description="Disordered" evidence="1">
    <location>
        <begin position="33"/>
        <end position="115"/>
    </location>
</feature>
<accession>Q8C8Y3</accession>
<dbReference type="RNAct" id="Q8C8Y3">
    <property type="molecule type" value="protein"/>
</dbReference>
<reference evidence="2" key="1">
    <citation type="journal article" date="1999" name="Methods Enzymol.">
        <title>High-efficiency full-length cDNA cloning.</title>
        <authorList>
            <person name="Carninci P."/>
            <person name="Hayashizaki Y."/>
        </authorList>
    </citation>
    <scope>NUCLEOTIDE SEQUENCE</scope>
    <source>
        <strain evidence="2">C57BL/6J</strain>
        <tissue evidence="2">Retina</tissue>
    </source>
</reference>
<dbReference type="MGI" id="MGI:2443151">
    <property type="gene designation" value="A930002H24Rik"/>
</dbReference>
<feature type="compositionally biased region" description="Basic and acidic residues" evidence="1">
    <location>
        <begin position="38"/>
        <end position="55"/>
    </location>
</feature>
<gene>
    <name evidence="3" type="primary">A930002H24Rik</name>
</gene>
<proteinExistence type="evidence at transcript level"/>
<reference evidence="2" key="6">
    <citation type="journal article" date="2002" name="Nature">
        <title>Analysis of the mouse transcriptome based on functional annotation of 60,770 full-length cDNAs.</title>
        <authorList>
            <consortium name="The FANTOM Consortium and the RIKEN Genome Exploration Research Group Phase I and II Team"/>
        </authorList>
    </citation>
    <scope>NUCLEOTIDE SEQUENCE</scope>
    <source>
        <strain evidence="2">C57BL/6J</strain>
        <tissue evidence="2">Retina</tissue>
    </source>
</reference>
<dbReference type="AGR" id="MGI:2443151"/>
<evidence type="ECO:0000256" key="1">
    <source>
        <dbReference type="SAM" id="MobiDB-lite"/>
    </source>
</evidence>